<protein>
    <submittedName>
        <fullName evidence="7">Lyso-ornithine lipid acyltransferase</fullName>
    </submittedName>
</protein>
<keyword evidence="3 7" id="KW-0808">Transferase</keyword>
<dbReference type="GO" id="GO:0003841">
    <property type="term" value="F:1-acylglycerol-3-phosphate O-acyltransferase activity"/>
    <property type="evidence" value="ECO:0007669"/>
    <property type="project" value="TreeGrafter"/>
</dbReference>
<dbReference type="SUPFAM" id="SSF69593">
    <property type="entry name" value="Glycerol-3-phosphate (1)-acyltransferase"/>
    <property type="match status" value="1"/>
</dbReference>
<name>A0A1I2KHD1_9GAMM</name>
<proteinExistence type="predicted"/>
<evidence type="ECO:0000256" key="4">
    <source>
        <dbReference type="ARBA" id="ARBA00023098"/>
    </source>
</evidence>
<dbReference type="PANTHER" id="PTHR10434">
    <property type="entry name" value="1-ACYL-SN-GLYCEROL-3-PHOSPHATE ACYLTRANSFERASE"/>
    <property type="match status" value="1"/>
</dbReference>
<dbReference type="GO" id="GO:0006654">
    <property type="term" value="P:phosphatidic acid biosynthetic process"/>
    <property type="evidence" value="ECO:0007669"/>
    <property type="project" value="TreeGrafter"/>
</dbReference>
<dbReference type="EMBL" id="FOOC01000018">
    <property type="protein sequence ID" value="SFF65640.1"/>
    <property type="molecule type" value="Genomic_DNA"/>
</dbReference>
<evidence type="ECO:0000256" key="3">
    <source>
        <dbReference type="ARBA" id="ARBA00022679"/>
    </source>
</evidence>
<sequence>MSMPERLRIALRATRLLLHLGLGLLTAAAVRIDISGRLRPEPIARRWFMGLLAILGIRLIVHGEALRKPRLTAANHISWLDIAVLAACEETRFIAKSEIRDWPIAGWLANAAGTFYIRRGKGGARPLAEKLVPHLAAGGSVVLFPEGTTTDGRDVRSFHARLFSAPIEADVWVQPVALRYGPGRAGRQVAPFIGDDDLVRHILRLLREPTLTVEVRYCAPIRARGYDRDTLAQHAQAAVRTALGLPPLQTAAPALAA</sequence>
<keyword evidence="5 7" id="KW-0012">Acyltransferase</keyword>
<keyword evidence="4" id="KW-0443">Lipid metabolism</keyword>
<evidence type="ECO:0000256" key="1">
    <source>
        <dbReference type="ARBA" id="ARBA00005189"/>
    </source>
</evidence>
<dbReference type="AlphaFoldDB" id="A0A1I2KHD1"/>
<reference evidence="7 8" key="1">
    <citation type="submission" date="2016-10" db="EMBL/GenBank/DDBJ databases">
        <authorList>
            <person name="de Groot N.N."/>
        </authorList>
    </citation>
    <scope>NUCLEOTIDE SEQUENCE [LARGE SCALE GENOMIC DNA]</scope>
    <source>
        <strain evidence="7 8">DSM 23609</strain>
    </source>
</reference>
<dbReference type="STRING" id="1076937.SAMN04488120_11820"/>
<comment type="pathway">
    <text evidence="1">Lipid metabolism.</text>
</comment>
<accession>A0A1I2KHD1</accession>
<keyword evidence="8" id="KW-1185">Reference proteome</keyword>
<dbReference type="Pfam" id="PF01553">
    <property type="entry name" value="Acyltransferase"/>
    <property type="match status" value="1"/>
</dbReference>
<dbReference type="Proteomes" id="UP000199771">
    <property type="component" value="Unassembled WGS sequence"/>
</dbReference>
<gene>
    <name evidence="7" type="ORF">SAMN04488120_11820</name>
</gene>
<dbReference type="InterPro" id="IPR002123">
    <property type="entry name" value="Plipid/glycerol_acylTrfase"/>
</dbReference>
<evidence type="ECO:0000256" key="5">
    <source>
        <dbReference type="ARBA" id="ARBA00023315"/>
    </source>
</evidence>
<evidence type="ECO:0000313" key="8">
    <source>
        <dbReference type="Proteomes" id="UP000199771"/>
    </source>
</evidence>
<evidence type="ECO:0000259" key="6">
    <source>
        <dbReference type="SMART" id="SM00563"/>
    </source>
</evidence>
<evidence type="ECO:0000256" key="2">
    <source>
        <dbReference type="ARBA" id="ARBA00022516"/>
    </source>
</evidence>
<dbReference type="PANTHER" id="PTHR10434:SF64">
    <property type="entry name" value="1-ACYL-SN-GLYCEROL-3-PHOSPHATE ACYLTRANSFERASE-RELATED"/>
    <property type="match status" value="1"/>
</dbReference>
<evidence type="ECO:0000313" key="7">
    <source>
        <dbReference type="EMBL" id="SFF65640.1"/>
    </source>
</evidence>
<dbReference type="CDD" id="cd07989">
    <property type="entry name" value="LPLAT_AGPAT-like"/>
    <property type="match status" value="1"/>
</dbReference>
<feature type="domain" description="Phospholipid/glycerol acyltransferase" evidence="6">
    <location>
        <begin position="70"/>
        <end position="181"/>
    </location>
</feature>
<keyword evidence="2" id="KW-0444">Lipid biosynthesis</keyword>
<dbReference type="SMART" id="SM00563">
    <property type="entry name" value="PlsC"/>
    <property type="match status" value="1"/>
</dbReference>
<organism evidence="7 8">
    <name type="scientific">Fontimonas thermophila</name>
    <dbReference type="NCBI Taxonomy" id="1076937"/>
    <lineage>
        <taxon>Bacteria</taxon>
        <taxon>Pseudomonadati</taxon>
        <taxon>Pseudomonadota</taxon>
        <taxon>Gammaproteobacteria</taxon>
        <taxon>Nevskiales</taxon>
        <taxon>Nevskiaceae</taxon>
        <taxon>Fontimonas</taxon>
    </lineage>
</organism>